<keyword evidence="2" id="KW-0449">Lipoprotein</keyword>
<organism evidence="2 3">
    <name type="scientific">Candidatus Methylophosphatis roskildensis</name>
    <dbReference type="NCBI Taxonomy" id="2899263"/>
    <lineage>
        <taxon>Bacteria</taxon>
        <taxon>Pseudomonadati</taxon>
        <taxon>Pseudomonadota</taxon>
        <taxon>Betaproteobacteria</taxon>
        <taxon>Nitrosomonadales</taxon>
        <taxon>Sterolibacteriaceae</taxon>
        <taxon>Candidatus Methylophosphatis</taxon>
    </lineage>
</organism>
<evidence type="ECO:0000313" key="2">
    <source>
        <dbReference type="EMBL" id="MBK6973608.1"/>
    </source>
</evidence>
<dbReference type="EMBL" id="JADJEV010000003">
    <property type="protein sequence ID" value="MBK6973608.1"/>
    <property type="molecule type" value="Genomic_DNA"/>
</dbReference>
<dbReference type="AlphaFoldDB" id="A0A9D7E4G2"/>
<evidence type="ECO:0000259" key="1">
    <source>
        <dbReference type="Pfam" id="PF17131"/>
    </source>
</evidence>
<dbReference type="Pfam" id="PF17131">
    <property type="entry name" value="LolA_like"/>
    <property type="match status" value="1"/>
</dbReference>
<dbReference type="CDD" id="cd16329">
    <property type="entry name" value="LolA_like"/>
    <property type="match status" value="1"/>
</dbReference>
<accession>A0A9D7E4G2</accession>
<reference evidence="2" key="1">
    <citation type="submission" date="2020-10" db="EMBL/GenBank/DDBJ databases">
        <title>Connecting structure to function with the recovery of over 1000 high-quality activated sludge metagenome-assembled genomes encoding full-length rRNA genes using long-read sequencing.</title>
        <authorList>
            <person name="Singleton C.M."/>
            <person name="Petriglieri F."/>
            <person name="Kristensen J.M."/>
            <person name="Kirkegaard R.H."/>
            <person name="Michaelsen T.Y."/>
            <person name="Andersen M.H."/>
            <person name="Karst S.M."/>
            <person name="Dueholm M.S."/>
            <person name="Nielsen P.H."/>
            <person name="Albertsen M."/>
        </authorList>
    </citation>
    <scope>NUCLEOTIDE SEQUENCE</scope>
    <source>
        <strain evidence="2">Bjer_18-Q3-R1-45_BAT3C.347</strain>
    </source>
</reference>
<proteinExistence type="predicted"/>
<gene>
    <name evidence="2" type="ORF">IPH26_11915</name>
</gene>
<dbReference type="Gene3D" id="2.50.20.10">
    <property type="entry name" value="Lipoprotein localisation LolA/LolB/LppX"/>
    <property type="match status" value="1"/>
</dbReference>
<dbReference type="PANTHER" id="PTHR37507:SF2">
    <property type="entry name" value="SPORULATION PROTEIN YDCC"/>
    <property type="match status" value="1"/>
</dbReference>
<name>A0A9D7E4G2_9PROT</name>
<dbReference type="InterPro" id="IPR052944">
    <property type="entry name" value="Sporulation_related"/>
</dbReference>
<evidence type="ECO:0000313" key="3">
    <source>
        <dbReference type="Proteomes" id="UP000807785"/>
    </source>
</evidence>
<protein>
    <submittedName>
        <fullName evidence="2">Outer membrane lipoprotein-sorting protein</fullName>
    </submittedName>
</protein>
<dbReference type="InterPro" id="IPR033399">
    <property type="entry name" value="TP_0789-like"/>
</dbReference>
<dbReference type="Proteomes" id="UP000807785">
    <property type="component" value="Unassembled WGS sequence"/>
</dbReference>
<dbReference type="PANTHER" id="PTHR37507">
    <property type="entry name" value="SPORULATION PROTEIN YDCC"/>
    <property type="match status" value="1"/>
</dbReference>
<comment type="caution">
    <text evidence="2">The sequence shown here is derived from an EMBL/GenBank/DDBJ whole genome shotgun (WGS) entry which is preliminary data.</text>
</comment>
<feature type="domain" description="Uncharacterized protein TP-0789" evidence="1">
    <location>
        <begin position="82"/>
        <end position="264"/>
    </location>
</feature>
<sequence>MITKSQDDDRRGGTTAAWRAGLAGLCLALLLAPLPAQAIEVQELIRHIDSLWRGNTSQATMTMTVKTRRYQRTMTMEAWSRGKDYSLVVIREPIKDRGIATLKVEDNIWNYLPKINRVTKVPSSMMSGSWMGSHFTNDDLVKDSTFEDDYTSKITFEGERDGRTVYELTSLPKPDAPVVWGKVVMLIEQKTLAPYKNVYYDEEGVLIRTMTFDQTKKIDERVIPMRLILQPEDKPDESTVIVYDDIAFGVPLEPSFFSLQSLQRRH</sequence>